<protein>
    <recommendedName>
        <fullName evidence="1">Apple domain-containing protein</fullName>
    </recommendedName>
</protein>
<dbReference type="Proteomes" id="UP000054498">
    <property type="component" value="Unassembled WGS sequence"/>
</dbReference>
<dbReference type="RefSeq" id="XP_013899475.1">
    <property type="nucleotide sequence ID" value="XM_014044021.1"/>
</dbReference>
<evidence type="ECO:0000313" key="3">
    <source>
        <dbReference type="Proteomes" id="UP000054498"/>
    </source>
</evidence>
<name>A0A0D2N2N7_9CHLO</name>
<keyword evidence="3" id="KW-1185">Reference proteome</keyword>
<dbReference type="EMBL" id="KK101551">
    <property type="protein sequence ID" value="KIZ00456.1"/>
    <property type="molecule type" value="Genomic_DNA"/>
</dbReference>
<accession>A0A0D2N2N7</accession>
<evidence type="ECO:0000259" key="1">
    <source>
        <dbReference type="Pfam" id="PF14295"/>
    </source>
</evidence>
<dbReference type="OrthoDB" id="536990at2759"/>
<dbReference type="GeneID" id="25740379"/>
<sequence>MALVALAAGAMAQEPGVKQEPEFTYLYSTDLSKKQFVDVMRSVDTTAWDNGFKSKGMHKCARYCRRDGGGGVCAAWTFCWGERRCHLLSRLPASLEAAQPGALSSLMGGNTYNAQCSSGYSKAAANSARLAAACDAKVQPNTLITEVMSWSSDRTREIDAKYDAFQKSSADCCALCAANRSNGCVMWTYQPGGWMVDRNHKCTLFQGANPTVSQARGITSGVMN</sequence>
<feature type="domain" description="Apple" evidence="1">
    <location>
        <begin position="53"/>
        <end position="87"/>
    </location>
</feature>
<dbReference type="AlphaFoldDB" id="A0A0D2N2N7"/>
<dbReference type="Gene3D" id="3.50.4.10">
    <property type="entry name" value="Hepatocyte Growth Factor"/>
    <property type="match status" value="1"/>
</dbReference>
<dbReference type="InterPro" id="IPR003609">
    <property type="entry name" value="Pan_app"/>
</dbReference>
<gene>
    <name evidence="2" type="ORF">MNEG_7503</name>
</gene>
<proteinExistence type="predicted"/>
<evidence type="ECO:0000313" key="2">
    <source>
        <dbReference type="EMBL" id="KIZ00456.1"/>
    </source>
</evidence>
<reference evidence="2 3" key="1">
    <citation type="journal article" date="2013" name="BMC Genomics">
        <title>Reconstruction of the lipid metabolism for the microalga Monoraphidium neglectum from its genome sequence reveals characteristics suitable for biofuel production.</title>
        <authorList>
            <person name="Bogen C."/>
            <person name="Al-Dilaimi A."/>
            <person name="Albersmeier A."/>
            <person name="Wichmann J."/>
            <person name="Grundmann M."/>
            <person name="Rupp O."/>
            <person name="Lauersen K.J."/>
            <person name="Blifernez-Klassen O."/>
            <person name="Kalinowski J."/>
            <person name="Goesmann A."/>
            <person name="Mussgnug J.H."/>
            <person name="Kruse O."/>
        </authorList>
    </citation>
    <scope>NUCLEOTIDE SEQUENCE [LARGE SCALE GENOMIC DNA]</scope>
    <source>
        <strain evidence="2 3">SAG 48.87</strain>
    </source>
</reference>
<dbReference type="KEGG" id="mng:MNEG_7503"/>
<feature type="domain" description="Apple" evidence="1">
    <location>
        <begin position="164"/>
        <end position="204"/>
    </location>
</feature>
<dbReference type="Pfam" id="PF14295">
    <property type="entry name" value="PAN_4"/>
    <property type="match status" value="2"/>
</dbReference>
<organism evidence="2 3">
    <name type="scientific">Monoraphidium neglectum</name>
    <dbReference type="NCBI Taxonomy" id="145388"/>
    <lineage>
        <taxon>Eukaryota</taxon>
        <taxon>Viridiplantae</taxon>
        <taxon>Chlorophyta</taxon>
        <taxon>core chlorophytes</taxon>
        <taxon>Chlorophyceae</taxon>
        <taxon>CS clade</taxon>
        <taxon>Sphaeropleales</taxon>
        <taxon>Selenastraceae</taxon>
        <taxon>Monoraphidium</taxon>
    </lineage>
</organism>